<dbReference type="InterPro" id="IPR023997">
    <property type="entry name" value="TonB-dep_OMP_SusC/RagA_CS"/>
</dbReference>
<dbReference type="RefSeq" id="WP_073079334.1">
    <property type="nucleotide sequence ID" value="NZ_FRBL01000002.1"/>
</dbReference>
<evidence type="ECO:0000313" key="6">
    <source>
        <dbReference type="Proteomes" id="UP000184420"/>
    </source>
</evidence>
<dbReference type="NCBIfam" id="TIGR04056">
    <property type="entry name" value="OMP_RagA_SusC"/>
    <property type="match status" value="1"/>
</dbReference>
<accession>A0A1M6YV99</accession>
<dbReference type="OrthoDB" id="9768177at2"/>
<gene>
    <name evidence="5" type="ORF">SAMN05444266_102505</name>
</gene>
<keyword evidence="6" id="KW-1185">Reference proteome</keyword>
<dbReference type="Proteomes" id="UP000184420">
    <property type="component" value="Unassembled WGS sequence"/>
</dbReference>
<keyword evidence="1" id="KW-0998">Cell outer membrane</keyword>
<dbReference type="EMBL" id="FRBL01000002">
    <property type="protein sequence ID" value="SHL22196.1"/>
    <property type="molecule type" value="Genomic_DNA"/>
</dbReference>
<dbReference type="InterPro" id="IPR023996">
    <property type="entry name" value="TonB-dep_OMP_SusC/RagA"/>
</dbReference>
<proteinExistence type="inferred from homology"/>
<evidence type="ECO:0000256" key="1">
    <source>
        <dbReference type="PROSITE-ProRule" id="PRU01360"/>
    </source>
</evidence>
<dbReference type="InterPro" id="IPR037066">
    <property type="entry name" value="Plug_dom_sf"/>
</dbReference>
<keyword evidence="1" id="KW-0812">Transmembrane</keyword>
<dbReference type="Pfam" id="PF13715">
    <property type="entry name" value="CarbopepD_reg_2"/>
    <property type="match status" value="1"/>
</dbReference>
<feature type="chain" id="PRO_5012545421" evidence="3">
    <location>
        <begin position="26"/>
        <end position="1145"/>
    </location>
</feature>
<dbReference type="AlphaFoldDB" id="A0A1M6YV99"/>
<keyword evidence="1" id="KW-0813">Transport</keyword>
<dbReference type="InterPro" id="IPR008969">
    <property type="entry name" value="CarboxyPept-like_regulatory"/>
</dbReference>
<comment type="subcellular location">
    <subcellularLocation>
        <location evidence="1">Cell outer membrane</location>
        <topology evidence="1">Multi-pass membrane protein</topology>
    </subcellularLocation>
</comment>
<feature type="compositionally biased region" description="Polar residues" evidence="2">
    <location>
        <begin position="1126"/>
        <end position="1145"/>
    </location>
</feature>
<feature type="signal peptide" evidence="3">
    <location>
        <begin position="1"/>
        <end position="25"/>
    </location>
</feature>
<dbReference type="PROSITE" id="PS52016">
    <property type="entry name" value="TONB_DEPENDENT_REC_3"/>
    <property type="match status" value="1"/>
</dbReference>
<dbReference type="InterPro" id="IPR039426">
    <property type="entry name" value="TonB-dep_rcpt-like"/>
</dbReference>
<dbReference type="Gene3D" id="2.60.40.1120">
    <property type="entry name" value="Carboxypeptidase-like, regulatory domain"/>
    <property type="match status" value="1"/>
</dbReference>
<protein>
    <submittedName>
        <fullName evidence="5">TonB-linked outer membrane protein, SusC/RagA family</fullName>
    </submittedName>
</protein>
<sequence>MQKISLKFWLLLLCSILTVATYGQSANGGKKIPIATALTDITKRYSTHFVFEPDLIKGQFTSISVTDLPKSTPLEEVMKRIFYPANLLFVYVNENTYMLIQRPVSGSPKELAVAVAAQLPRQEGGQFVDATEISGFVLDSASREPLPGVTVRSVNGSHGGLTDNSGRFILRNVAADSRPLEVVVSMVGYRPKRVSLHGQVTSIALSQNVNTLDEVKVVEIGYGSKRKEALTNAVGTVNNKTITQMPTPMLSNALVGTIPGLFGRQTGGSPGRDASRLLVRSSSFVNPALIVIDGVPLNDNISTGGFAGQASINDLDPADIESVTVLKDAASTAIYGSRGGNGVILITTKRGKKGKSAFNFTANSTWSQPTQQPKFVDAYQQALLENEFSVNSNKGIVYSDATLDTIRLGLNPDKFANTNWRKAALKDWAKGQNYNLNVSGGNEAVKYYVAGGYNNQGSLVSDNAFKRYTLISNLDAKVNRNLTMGVDIRYVNEQLNDPAAIGANGILNNVYLASPLQPVYFSNGLPAANYTGTITNPVVQESNSGYYRKTGNYFNGKLKLDYNIPFVKGLTAHAMASFDRNNYGDKTFATPYKLYRQNASGQYIPVAGVDSKGADLKPTLSENLYRANYTNTEWGFNYDRTFGLHRVSGMLLYTTNESNTSTLSAARSNIFSSSIDQLFAGDASTNSTNNGTASEFGRVGYVGRASYSYNGKYYVDASFRSEASVNYPDGHRWGTFPSVSASWRMSEENFIKDNITWIDELKIRASYGMAGDETGSGYGSYLYNFSVGQNSGPSSTTGRNGYVFGGSYVPSVYPGNTAPNLNITWGTIKAANFGMNVSLFKGLLGAEFDVYRKNNTNILISVSDNVPLSYGASTPKVNRGSNHTTGYELSLTHNNHISKDFSYYVRGTISHTKTITDYSGEQSGLPAWDTRQVNGWGANIARVYHAVGLFQSREEIDNWAVQDGRNNTTINPGDIKYADLNGDHIIDQKDVIVKDNTAIPLLNYGISLGATWKKLSLDVTFQGIGDYTNTNLGKSWTNYDSRQLDRWTPENTDATWPKLGSIASDIRISDFYGLNSNYLRLRNVRLAYTLAPLWLKKAGINNVVINMQGGNLLVFSRVKFTDPENDNTTPYGPQKTLSAGVNVSF</sequence>
<name>A0A1M6YV99_9BACT</name>
<feature type="region of interest" description="Disordered" evidence="2">
    <location>
        <begin position="1125"/>
        <end position="1145"/>
    </location>
</feature>
<feature type="domain" description="TonB-dependent receptor plug" evidence="4">
    <location>
        <begin position="227"/>
        <end position="343"/>
    </location>
</feature>
<dbReference type="InterPro" id="IPR012910">
    <property type="entry name" value="Plug_dom"/>
</dbReference>
<organism evidence="5 6">
    <name type="scientific">Chitinophaga jiangningensis</name>
    <dbReference type="NCBI Taxonomy" id="1419482"/>
    <lineage>
        <taxon>Bacteria</taxon>
        <taxon>Pseudomonadati</taxon>
        <taxon>Bacteroidota</taxon>
        <taxon>Chitinophagia</taxon>
        <taxon>Chitinophagales</taxon>
        <taxon>Chitinophagaceae</taxon>
        <taxon>Chitinophaga</taxon>
    </lineage>
</organism>
<dbReference type="GO" id="GO:0009279">
    <property type="term" value="C:cell outer membrane"/>
    <property type="evidence" value="ECO:0007669"/>
    <property type="project" value="UniProtKB-SubCell"/>
</dbReference>
<dbReference type="NCBIfam" id="TIGR04057">
    <property type="entry name" value="SusC_RagA_signa"/>
    <property type="match status" value="1"/>
</dbReference>
<keyword evidence="3" id="KW-0732">Signal</keyword>
<evidence type="ECO:0000313" key="5">
    <source>
        <dbReference type="EMBL" id="SHL22196.1"/>
    </source>
</evidence>
<evidence type="ECO:0000256" key="3">
    <source>
        <dbReference type="SAM" id="SignalP"/>
    </source>
</evidence>
<dbReference type="STRING" id="1419482.SAMN05444266_102505"/>
<dbReference type="Gene3D" id="2.170.130.10">
    <property type="entry name" value="TonB-dependent receptor, plug domain"/>
    <property type="match status" value="1"/>
</dbReference>
<evidence type="ECO:0000256" key="2">
    <source>
        <dbReference type="SAM" id="MobiDB-lite"/>
    </source>
</evidence>
<comment type="similarity">
    <text evidence="1">Belongs to the TonB-dependent receptor family.</text>
</comment>
<reference evidence="5 6" key="1">
    <citation type="submission" date="2016-11" db="EMBL/GenBank/DDBJ databases">
        <authorList>
            <person name="Jaros S."/>
            <person name="Januszkiewicz K."/>
            <person name="Wedrychowicz H."/>
        </authorList>
    </citation>
    <scope>NUCLEOTIDE SEQUENCE [LARGE SCALE GENOMIC DNA]</scope>
    <source>
        <strain evidence="5 6">DSM 27406</strain>
    </source>
</reference>
<dbReference type="SUPFAM" id="SSF49464">
    <property type="entry name" value="Carboxypeptidase regulatory domain-like"/>
    <property type="match status" value="1"/>
</dbReference>
<keyword evidence="1" id="KW-0472">Membrane</keyword>
<keyword evidence="1" id="KW-1134">Transmembrane beta strand</keyword>
<evidence type="ECO:0000259" key="4">
    <source>
        <dbReference type="Pfam" id="PF07715"/>
    </source>
</evidence>
<dbReference type="SUPFAM" id="SSF56935">
    <property type="entry name" value="Porins"/>
    <property type="match status" value="1"/>
</dbReference>
<dbReference type="Pfam" id="PF07715">
    <property type="entry name" value="Plug"/>
    <property type="match status" value="1"/>
</dbReference>